<dbReference type="Pfam" id="PF13737">
    <property type="entry name" value="DDE_Tnp_1_5"/>
    <property type="match status" value="1"/>
</dbReference>
<organism evidence="3 4">
    <name type="scientific">Rhizobium rhizogenes NBRC 13257</name>
    <dbReference type="NCBI Taxonomy" id="1220581"/>
    <lineage>
        <taxon>Bacteria</taxon>
        <taxon>Pseudomonadati</taxon>
        <taxon>Pseudomonadota</taxon>
        <taxon>Alphaproteobacteria</taxon>
        <taxon>Hyphomicrobiales</taxon>
        <taxon>Rhizobiaceae</taxon>
        <taxon>Rhizobium/Agrobacterium group</taxon>
        <taxon>Rhizobium</taxon>
    </lineage>
</organism>
<gene>
    <name evidence="3" type="ORF">RRH01S_19_00430</name>
</gene>
<accession>A0AA87Q681</accession>
<dbReference type="InterPro" id="IPR025668">
    <property type="entry name" value="Tnp_DDE_dom"/>
</dbReference>
<evidence type="ECO:0000256" key="1">
    <source>
        <dbReference type="SAM" id="MobiDB-lite"/>
    </source>
</evidence>
<dbReference type="InterPro" id="IPR053520">
    <property type="entry name" value="Transposase_Tn903"/>
</dbReference>
<evidence type="ECO:0000313" key="4">
    <source>
        <dbReference type="Proteomes" id="UP000026941"/>
    </source>
</evidence>
<comment type="caution">
    <text evidence="3">The sequence shown here is derived from an EMBL/GenBank/DDBJ whole genome shotgun (WGS) entry which is preliminary data.</text>
</comment>
<dbReference type="AlphaFoldDB" id="A0AA87Q681"/>
<dbReference type="PANTHER" id="PTHR34631">
    <property type="match status" value="1"/>
</dbReference>
<proteinExistence type="predicted"/>
<protein>
    <submittedName>
        <fullName evidence="3">Transposase</fullName>
    </submittedName>
</protein>
<sequence>MPYKFHDSRHGKFQKGRYRVTNWPAYNESLRRRDDLTIWVSEDVAQEWMAARRQTPGGQRRYSDLAIEICLTLRVAFSLPLRQTQGFMRSIAKLMGLALPVPDFSTLSRRGMGLKAAQKSRAPDKPITLIVDSTGLKVHSEVGWNGHKHGAKGARKTWRKAAPCPRS</sequence>
<dbReference type="Proteomes" id="UP000026941">
    <property type="component" value="Unassembled WGS sequence"/>
</dbReference>
<dbReference type="InterPro" id="IPR053172">
    <property type="entry name" value="Tn903_transposase"/>
</dbReference>
<feature type="region of interest" description="Disordered" evidence="1">
    <location>
        <begin position="144"/>
        <end position="167"/>
    </location>
</feature>
<evidence type="ECO:0000313" key="3">
    <source>
        <dbReference type="EMBL" id="GAJ96285.1"/>
    </source>
</evidence>
<dbReference type="PANTHER" id="PTHR34631:SF3">
    <property type="entry name" value="ISSOD12 TRANSPOSASE TNPA_ISSOD12"/>
    <property type="match status" value="1"/>
</dbReference>
<dbReference type="NCBIfam" id="NF033579">
    <property type="entry name" value="transpos_IS5_2"/>
    <property type="match status" value="1"/>
</dbReference>
<feature type="compositionally biased region" description="Basic residues" evidence="1">
    <location>
        <begin position="146"/>
        <end position="159"/>
    </location>
</feature>
<dbReference type="EMBL" id="BAYX01000019">
    <property type="protein sequence ID" value="GAJ96285.1"/>
    <property type="molecule type" value="Genomic_DNA"/>
</dbReference>
<feature type="domain" description="Transposase DDE" evidence="2">
    <location>
        <begin position="32"/>
        <end position="140"/>
    </location>
</feature>
<dbReference type="RefSeq" id="WP_234711778.1">
    <property type="nucleotide sequence ID" value="NZ_BAYX01000019.1"/>
</dbReference>
<name>A0AA87Q681_RHIRH</name>
<evidence type="ECO:0000259" key="2">
    <source>
        <dbReference type="Pfam" id="PF13737"/>
    </source>
</evidence>
<reference evidence="3 4" key="1">
    <citation type="submission" date="2014-05" db="EMBL/GenBank/DDBJ databases">
        <title>Whole genome shotgun sequence of Rhizobium rhizogenes NBRC 13257.</title>
        <authorList>
            <person name="Katano-Makiyama Y."/>
            <person name="Hosoyama A."/>
            <person name="Hashimoto M."/>
            <person name="Hosoyama Y."/>
            <person name="Noguchi M."/>
            <person name="Tsuchikane K."/>
            <person name="Kimura A."/>
            <person name="Ohji S."/>
            <person name="Ichikawa N."/>
            <person name="Yamazoe A."/>
            <person name="Fujita N."/>
        </authorList>
    </citation>
    <scope>NUCLEOTIDE SEQUENCE [LARGE SCALE GENOMIC DNA]</scope>
    <source>
        <strain evidence="3 4">NBRC 13257</strain>
    </source>
</reference>